<reference evidence="1" key="1">
    <citation type="submission" date="2002-11" db="EMBL/GenBank/DDBJ databases">
        <title>Oryza sativa nipponbare(GA3) genomic DNA, chromosome 2, BAC clone:OSJNBb0032C09.</title>
        <authorList>
            <person name="Sasaki T."/>
            <person name="Matsumoto T."/>
            <person name="Katayose Y."/>
        </authorList>
    </citation>
    <scope>NUCLEOTIDE SEQUENCE</scope>
</reference>
<protein>
    <submittedName>
        <fullName evidence="2">Uncharacterized protein</fullName>
    </submittedName>
</protein>
<reference evidence="3" key="3">
    <citation type="journal article" date="2005" name="Nature">
        <title>The map-based sequence of the rice genome.</title>
        <authorList>
            <consortium name="International rice genome sequencing project (IRGSP)"/>
            <person name="Matsumoto T."/>
            <person name="Wu J."/>
            <person name="Kanamori H."/>
            <person name="Katayose Y."/>
            <person name="Fujisawa M."/>
            <person name="Namiki N."/>
            <person name="Mizuno H."/>
            <person name="Yamamoto K."/>
            <person name="Antonio B.A."/>
            <person name="Baba T."/>
            <person name="Sakata K."/>
            <person name="Nagamura Y."/>
            <person name="Aoki H."/>
            <person name="Arikawa K."/>
            <person name="Arita K."/>
            <person name="Bito T."/>
            <person name="Chiden Y."/>
            <person name="Fujitsuka N."/>
            <person name="Fukunaka R."/>
            <person name="Hamada M."/>
            <person name="Harada C."/>
            <person name="Hayashi A."/>
            <person name="Hijishita S."/>
            <person name="Honda M."/>
            <person name="Hosokawa S."/>
            <person name="Ichikawa Y."/>
            <person name="Idonuma A."/>
            <person name="Iijima M."/>
            <person name="Ikeda M."/>
            <person name="Ikeno M."/>
            <person name="Ito K."/>
            <person name="Ito S."/>
            <person name="Ito T."/>
            <person name="Ito Y."/>
            <person name="Ito Y."/>
            <person name="Iwabuchi A."/>
            <person name="Kamiya K."/>
            <person name="Karasawa W."/>
            <person name="Kurita K."/>
            <person name="Katagiri S."/>
            <person name="Kikuta A."/>
            <person name="Kobayashi H."/>
            <person name="Kobayashi N."/>
            <person name="Machita K."/>
            <person name="Maehara T."/>
            <person name="Masukawa M."/>
            <person name="Mizubayashi T."/>
            <person name="Mukai Y."/>
            <person name="Nagasaki H."/>
            <person name="Nagata Y."/>
            <person name="Naito S."/>
            <person name="Nakashima M."/>
            <person name="Nakama Y."/>
            <person name="Nakamichi Y."/>
            <person name="Nakamura M."/>
            <person name="Meguro A."/>
            <person name="Negishi M."/>
            <person name="Ohta I."/>
            <person name="Ohta T."/>
            <person name="Okamoto M."/>
            <person name="Ono N."/>
            <person name="Saji S."/>
            <person name="Sakaguchi M."/>
            <person name="Sakai K."/>
            <person name="Shibata M."/>
            <person name="Shimokawa T."/>
            <person name="Song J."/>
            <person name="Takazaki Y."/>
            <person name="Terasawa K."/>
            <person name="Tsugane M."/>
            <person name="Tsuji K."/>
            <person name="Ueda S."/>
            <person name="Waki K."/>
            <person name="Yamagata H."/>
            <person name="Yamamoto M."/>
            <person name="Yamamoto S."/>
            <person name="Yamane H."/>
            <person name="Yoshiki S."/>
            <person name="Yoshihara R."/>
            <person name="Yukawa K."/>
            <person name="Zhong H."/>
            <person name="Yano M."/>
            <person name="Yuan Q."/>
            <person name="Ouyang S."/>
            <person name="Liu J."/>
            <person name="Jones K.M."/>
            <person name="Gansberger K."/>
            <person name="Moffat K."/>
            <person name="Hill J."/>
            <person name="Bera J."/>
            <person name="Fadrosh D."/>
            <person name="Jin S."/>
            <person name="Johri S."/>
            <person name="Kim M."/>
            <person name="Overton L."/>
            <person name="Reardon M."/>
            <person name="Tsitrin T."/>
            <person name="Vuong H."/>
            <person name="Weaver B."/>
            <person name="Ciecko A."/>
            <person name="Tallon L."/>
            <person name="Jackson J."/>
            <person name="Pai G."/>
            <person name="Aken S.V."/>
            <person name="Utterback T."/>
            <person name="Reidmuller S."/>
            <person name="Feldblyum T."/>
            <person name="Hsiao J."/>
            <person name="Zismann V."/>
            <person name="Iobst S."/>
            <person name="de Vazeille A.R."/>
            <person name="Buell C.R."/>
            <person name="Ying K."/>
            <person name="Li Y."/>
            <person name="Lu T."/>
            <person name="Huang Y."/>
            <person name="Zhao Q."/>
            <person name="Feng Q."/>
            <person name="Zhang L."/>
            <person name="Zhu J."/>
            <person name="Weng Q."/>
            <person name="Mu J."/>
            <person name="Lu Y."/>
            <person name="Fan D."/>
            <person name="Liu Y."/>
            <person name="Guan J."/>
            <person name="Zhang Y."/>
            <person name="Yu S."/>
            <person name="Liu X."/>
            <person name="Zhang Y."/>
            <person name="Hong G."/>
            <person name="Han B."/>
            <person name="Choisne N."/>
            <person name="Demange N."/>
            <person name="Orjeda G."/>
            <person name="Samain S."/>
            <person name="Cattolico L."/>
            <person name="Pelletier E."/>
            <person name="Couloux A."/>
            <person name="Segurens B."/>
            <person name="Wincker P."/>
            <person name="D'Hont A."/>
            <person name="Scarpelli C."/>
            <person name="Weissenbach J."/>
            <person name="Salanoubat M."/>
            <person name="Quetier F."/>
            <person name="Yu Y."/>
            <person name="Kim H.R."/>
            <person name="Rambo T."/>
            <person name="Currie J."/>
            <person name="Collura K."/>
            <person name="Luo M."/>
            <person name="Yang T."/>
            <person name="Ammiraju J.S.S."/>
            <person name="Engler F."/>
            <person name="Soderlund C."/>
            <person name="Wing R.A."/>
            <person name="Palmer L.E."/>
            <person name="de la Bastide M."/>
            <person name="Spiegel L."/>
            <person name="Nascimento L."/>
            <person name="Zutavern T."/>
            <person name="O'Shaughnessy A."/>
            <person name="Dike S."/>
            <person name="Dedhia N."/>
            <person name="Preston R."/>
            <person name="Balija V."/>
            <person name="McCombie W.R."/>
            <person name="Chow T."/>
            <person name="Chen H."/>
            <person name="Chung M."/>
            <person name="Chen C."/>
            <person name="Shaw J."/>
            <person name="Wu H."/>
            <person name="Hsiao K."/>
            <person name="Chao Y."/>
            <person name="Chu M."/>
            <person name="Cheng C."/>
            <person name="Hour A."/>
            <person name="Lee P."/>
            <person name="Lin S."/>
            <person name="Lin Y."/>
            <person name="Liou J."/>
            <person name="Liu S."/>
            <person name="Hsing Y."/>
            <person name="Raghuvanshi S."/>
            <person name="Mohanty A."/>
            <person name="Bharti A.K."/>
            <person name="Gaur A."/>
            <person name="Gupta V."/>
            <person name="Kumar D."/>
            <person name="Ravi V."/>
            <person name="Vij S."/>
            <person name="Kapur A."/>
            <person name="Khurana P."/>
            <person name="Khurana P."/>
            <person name="Khurana J.P."/>
            <person name="Tyagi A.K."/>
            <person name="Gaikwad K."/>
            <person name="Singh A."/>
            <person name="Dalal V."/>
            <person name="Srivastava S."/>
            <person name="Dixit A."/>
            <person name="Pal A.K."/>
            <person name="Ghazi I.A."/>
            <person name="Yadav M."/>
            <person name="Pandit A."/>
            <person name="Bhargava A."/>
            <person name="Sureshbabu K."/>
            <person name="Batra K."/>
            <person name="Sharma T.R."/>
            <person name="Mohapatra T."/>
            <person name="Singh N.K."/>
            <person name="Messing J."/>
            <person name="Nelson A.B."/>
            <person name="Fuks G."/>
            <person name="Kavchok S."/>
            <person name="Keizer G."/>
            <person name="Linton E."/>
            <person name="Llaca V."/>
            <person name="Song R."/>
            <person name="Tanyolac B."/>
            <person name="Young S."/>
            <person name="Ho-Il K."/>
            <person name="Hahn J.H."/>
            <person name="Sangsakoo G."/>
            <person name="Vanavichit A."/>
            <person name="de Mattos Luiz.A.T."/>
            <person name="Zimmer P.D."/>
            <person name="Malone G."/>
            <person name="Dellagostin O."/>
            <person name="de Oliveira A.C."/>
            <person name="Bevan M."/>
            <person name="Bancroft I."/>
            <person name="Minx P."/>
            <person name="Cordum H."/>
            <person name="Wilson R."/>
            <person name="Cheng Z."/>
            <person name="Jin W."/>
            <person name="Jiang J."/>
            <person name="Leong S.A."/>
            <person name="Iwama H."/>
            <person name="Gojobori T."/>
            <person name="Itoh T."/>
            <person name="Niimura Y."/>
            <person name="Fujii Y."/>
            <person name="Habara T."/>
            <person name="Sakai H."/>
            <person name="Sato Y."/>
            <person name="Wilson G."/>
            <person name="Kumar K."/>
            <person name="McCouch S."/>
            <person name="Juretic N."/>
            <person name="Hoen D."/>
            <person name="Wright S."/>
            <person name="Bruskiewich R."/>
            <person name="Bureau T."/>
            <person name="Miyao A."/>
            <person name="Hirochika H."/>
            <person name="Nishikawa T."/>
            <person name="Kadowaki K."/>
            <person name="Sugiura M."/>
            <person name="Burr B."/>
            <person name="Sasaki T."/>
        </authorList>
    </citation>
    <scope>NUCLEOTIDE SEQUENCE [LARGE SCALE GENOMIC DNA]</scope>
    <source>
        <strain evidence="3">cv. Nipponbare</strain>
    </source>
</reference>
<dbReference type="AlphaFoldDB" id="Q67IS7"/>
<dbReference type="EMBL" id="AP007224">
    <property type="protein sequence ID" value="BAD38614.1"/>
    <property type="molecule type" value="Genomic_DNA"/>
</dbReference>
<reference evidence="3" key="4">
    <citation type="journal article" date="2008" name="Nucleic Acids Res.">
        <title>The rice annotation project database (RAP-DB): 2008 update.</title>
        <authorList>
            <consortium name="The rice annotation project (RAP)"/>
        </authorList>
    </citation>
    <scope>GENOME REANNOTATION</scope>
    <source>
        <strain evidence="3">cv. Nipponbare</strain>
    </source>
</reference>
<gene>
    <name evidence="1" type="ORF">OSJNBb0032C09.21</name>
    <name evidence="2" type="ORF">P0463E12.39</name>
</gene>
<reference evidence="2" key="2">
    <citation type="submission" date="2004-07" db="EMBL/GenBank/DDBJ databases">
        <title>Oryza sativa nipponbare(GA3) genomic DNA, chromosome 2, PAC clone:P0463E12.</title>
        <authorList>
            <person name="Sasaki T."/>
            <person name="Matsumoto T."/>
            <person name="Fujisawa M."/>
        </authorList>
    </citation>
    <scope>NUCLEOTIDE SEQUENCE</scope>
</reference>
<dbReference type="EMBL" id="AP005896">
    <property type="protein sequence ID" value="BAD38403.1"/>
    <property type="molecule type" value="Genomic_DNA"/>
</dbReference>
<name>Q67IS7_ORYSJ</name>
<proteinExistence type="predicted"/>
<evidence type="ECO:0000313" key="1">
    <source>
        <dbReference type="EMBL" id="BAD38403.1"/>
    </source>
</evidence>
<accession>Q67IS7</accession>
<evidence type="ECO:0000313" key="2">
    <source>
        <dbReference type="EMBL" id="BAD38614.1"/>
    </source>
</evidence>
<evidence type="ECO:0000313" key="3">
    <source>
        <dbReference type="Proteomes" id="UP000000763"/>
    </source>
</evidence>
<dbReference type="Proteomes" id="UP000000763">
    <property type="component" value="Chromosome 2"/>
</dbReference>
<sequence length="54" mass="5612">MESLRTGAVANGMEMEVELQRGGTASSSSLVLLLCTGPALALCSRGDRRGPMMV</sequence>
<organism evidence="2 3">
    <name type="scientific">Oryza sativa subsp. japonica</name>
    <name type="common">Rice</name>
    <dbReference type="NCBI Taxonomy" id="39947"/>
    <lineage>
        <taxon>Eukaryota</taxon>
        <taxon>Viridiplantae</taxon>
        <taxon>Streptophyta</taxon>
        <taxon>Embryophyta</taxon>
        <taxon>Tracheophyta</taxon>
        <taxon>Spermatophyta</taxon>
        <taxon>Magnoliopsida</taxon>
        <taxon>Liliopsida</taxon>
        <taxon>Poales</taxon>
        <taxon>Poaceae</taxon>
        <taxon>BOP clade</taxon>
        <taxon>Oryzoideae</taxon>
        <taxon>Oryzeae</taxon>
        <taxon>Oryzinae</taxon>
        <taxon>Oryza</taxon>
        <taxon>Oryza sativa</taxon>
    </lineage>
</organism>